<feature type="signal peptide" evidence="2">
    <location>
        <begin position="1"/>
        <end position="18"/>
    </location>
</feature>
<gene>
    <name evidence="3" type="ORF">E2C06_14445</name>
</gene>
<dbReference type="OrthoDB" id="7431909at2"/>
<name>A0A4R5QH56_9PROT</name>
<comment type="caution">
    <text evidence="3">The sequence shown here is derived from an EMBL/GenBank/DDBJ whole genome shotgun (WGS) entry which is preliminary data.</text>
</comment>
<evidence type="ECO:0000256" key="2">
    <source>
        <dbReference type="SAM" id="SignalP"/>
    </source>
</evidence>
<keyword evidence="2" id="KW-0732">Signal</keyword>
<evidence type="ECO:0000256" key="1">
    <source>
        <dbReference type="SAM" id="MobiDB-lite"/>
    </source>
</evidence>
<protein>
    <recommendedName>
        <fullName evidence="5">Tetratricopeptide repeat protein</fullName>
    </recommendedName>
</protein>
<dbReference type="Proteomes" id="UP000295096">
    <property type="component" value="Unassembled WGS sequence"/>
</dbReference>
<reference evidence="3 4" key="1">
    <citation type="journal article" date="2016" name="J. Microbiol.">
        <title>Dankookia rubra gen. nov., sp. nov., an alphaproteobacterium isolated from sediment of a shallow stream.</title>
        <authorList>
            <person name="Kim W.H."/>
            <person name="Kim D.H."/>
            <person name="Kang K."/>
            <person name="Ahn T.Y."/>
        </authorList>
    </citation>
    <scope>NUCLEOTIDE SEQUENCE [LARGE SCALE GENOMIC DNA]</scope>
    <source>
        <strain evidence="3 4">JCM30602</strain>
    </source>
</reference>
<evidence type="ECO:0008006" key="5">
    <source>
        <dbReference type="Google" id="ProtNLM"/>
    </source>
</evidence>
<evidence type="ECO:0000313" key="3">
    <source>
        <dbReference type="EMBL" id="TDH61941.1"/>
    </source>
</evidence>
<feature type="region of interest" description="Disordered" evidence="1">
    <location>
        <begin position="113"/>
        <end position="205"/>
    </location>
</feature>
<proteinExistence type="predicted"/>
<keyword evidence="4" id="KW-1185">Reference proteome</keyword>
<accession>A0A4R5QH56</accession>
<feature type="compositionally biased region" description="Pro residues" evidence="1">
    <location>
        <begin position="171"/>
        <end position="180"/>
    </location>
</feature>
<evidence type="ECO:0000313" key="4">
    <source>
        <dbReference type="Proteomes" id="UP000295096"/>
    </source>
</evidence>
<dbReference type="EMBL" id="SMSJ01000016">
    <property type="protein sequence ID" value="TDH61941.1"/>
    <property type="molecule type" value="Genomic_DNA"/>
</dbReference>
<feature type="compositionally biased region" description="Pro residues" evidence="1">
    <location>
        <begin position="188"/>
        <end position="200"/>
    </location>
</feature>
<dbReference type="RefSeq" id="WP_133289311.1">
    <property type="nucleotide sequence ID" value="NZ_SMSJ01000016.1"/>
</dbReference>
<feature type="chain" id="PRO_5020567344" description="Tetratricopeptide repeat protein" evidence="2">
    <location>
        <begin position="19"/>
        <end position="975"/>
    </location>
</feature>
<sequence>MRLALAFTLAVLPGLAAAERVAVRAGDHPGHGRLVFDWPAPPAYGLDQQGEQVLLRFPPGTEFQLPRKLPRNLLAAVAEGEGIRLTLRPRATARHFRLGGRVVVDLLDPLAEPARQDARADSGPASRPAPKQEPRLKPGGAKPPMPAPGAGSGPVAAEIPPVRPHPARPADAPPAASPEPPRAEASRPEPPPAAPSPAVPPTAAAPSVAALPPASLPARLLAMPNRVPALQLPFAAGTGAALLRRGEEVLAVFDTAAAPDLVPLRGDPVFGGLRAEALPGATLLRLPLAAPAQLRARREAAGWVLEAVRTAAEAGPPGPVLATQAEAGPPPRLVLTAAAPGRVVPVTDPETGLPLLVGTLREGREAVPIGRRLPELDLPPTTLGVAVLARSDGIALQPGNGRFLLTASGGTRLALDVDVARADAGPTMTRSFELPTQPVPELLARLQSLQAGIAGAPPLGRMPQRRAAGETLLALGLPQEAQAMLLLGYAEDPRAGADPRYTALSAAAALLAGRLGETAALAAPGLAESDEAVLWRAALAAAQGDWRLAGPGFSATLPLLLAYPEPLRARLLPRAALALAESGDAAALGRLLAAAGPAAEGLALSRAILAETEGKAEEALAGYDAVAAGRDRQSRARAIRRAVELRLASGRMDAAQAAKTLEAVLFAWRGDAAELEARLRLAALRRESGNGRGALALLQETATMVPEHAAALQPALRDSFLAALADAPPLAAVALFDAYPALLPVDQRGEAAVQLLVERLVGLDLGDRAATLLRQAMEQASGVSRSALGLRLAALRLEEGDAAGTLAALAGSATADMPSAMQRDRAVLAARAEARLGRAAEAIAALRALGPAGGEALSQLLAEQADWAGAAAALDAHIGAALPASPAPLDDAQRRLLLRQASLLALAGDESGLAALRDAAGARMGEGPPAEAFRLLTVDPLRGLADLPRLQRELQLFRNLPSRLEALRAGASLTR</sequence>
<dbReference type="AlphaFoldDB" id="A0A4R5QH56"/>
<organism evidence="3 4">
    <name type="scientific">Dankookia rubra</name>
    <dbReference type="NCBI Taxonomy" id="1442381"/>
    <lineage>
        <taxon>Bacteria</taxon>
        <taxon>Pseudomonadati</taxon>
        <taxon>Pseudomonadota</taxon>
        <taxon>Alphaproteobacteria</taxon>
        <taxon>Acetobacterales</taxon>
        <taxon>Roseomonadaceae</taxon>
        <taxon>Dankookia</taxon>
    </lineage>
</organism>